<evidence type="ECO:0000313" key="3">
    <source>
        <dbReference type="EMBL" id="CAB4927544.1"/>
    </source>
</evidence>
<dbReference type="SUPFAM" id="SSF50249">
    <property type="entry name" value="Nucleic acid-binding proteins"/>
    <property type="match status" value="2"/>
</dbReference>
<sequence>MTTTAGLPREVMGAMDARLSMPYTLTAGAATGVFLAELAQQRIVGTRCSACETIRVPAQDFCGDCGGDAHDLVIVPPSGDLLAWTVTDQGTVALVLLDGTDIPFLHQVVEGDPAALSMGARVTAVWAAEPQGAVMDLMGFALAPSEPVHAVEEAGETATPIEQLNYQMVLDYQHAYGHFYGSLFDGIKNDRRIRGVRCPSCRNVLVPPRAYCEACFVRTGDWVDVPDTGVLQACSVVHIEFIGQRVPPPYVYAEIVLDGTSTRLIHTVGGLSAEALRSGSVHPGSRVQAVWSDRRTGSLSDIDFFKVIDGPADE</sequence>
<evidence type="ECO:0000259" key="2">
    <source>
        <dbReference type="Pfam" id="PF12172"/>
    </source>
</evidence>
<organism evidence="3">
    <name type="scientific">freshwater metagenome</name>
    <dbReference type="NCBI Taxonomy" id="449393"/>
    <lineage>
        <taxon>unclassified sequences</taxon>
        <taxon>metagenomes</taxon>
        <taxon>ecological metagenomes</taxon>
    </lineage>
</organism>
<reference evidence="3" key="1">
    <citation type="submission" date="2020-05" db="EMBL/GenBank/DDBJ databases">
        <authorList>
            <person name="Chiriac C."/>
            <person name="Salcher M."/>
            <person name="Ghai R."/>
            <person name="Kavagutti S V."/>
        </authorList>
    </citation>
    <scope>NUCLEOTIDE SEQUENCE</scope>
</reference>
<feature type="domain" description="ChsH2 C-terminal OB-fold" evidence="1">
    <location>
        <begin position="222"/>
        <end position="291"/>
    </location>
</feature>
<dbReference type="InterPro" id="IPR002878">
    <property type="entry name" value="ChsH2_C"/>
</dbReference>
<dbReference type="Pfam" id="PF01796">
    <property type="entry name" value="OB_ChsH2_C"/>
    <property type="match status" value="1"/>
</dbReference>
<dbReference type="EMBL" id="CAFBNE010000001">
    <property type="protein sequence ID" value="CAB4927544.1"/>
    <property type="molecule type" value="Genomic_DNA"/>
</dbReference>
<dbReference type="InterPro" id="IPR052513">
    <property type="entry name" value="Thioester_dehydratase-like"/>
</dbReference>
<dbReference type="InterPro" id="IPR012340">
    <property type="entry name" value="NA-bd_OB-fold"/>
</dbReference>
<dbReference type="AlphaFoldDB" id="A0A6J7IAH5"/>
<feature type="domain" description="ChsH2 rubredoxin-like zinc ribbon" evidence="2">
    <location>
        <begin position="190"/>
        <end position="218"/>
    </location>
</feature>
<dbReference type="PANTHER" id="PTHR34075">
    <property type="entry name" value="BLR3430 PROTEIN"/>
    <property type="match status" value="1"/>
</dbReference>
<protein>
    <submittedName>
        <fullName evidence="3">Unannotated protein</fullName>
    </submittedName>
</protein>
<gene>
    <name evidence="3" type="ORF">UFOPK3772_00049</name>
</gene>
<dbReference type="PANTHER" id="PTHR34075:SF5">
    <property type="entry name" value="BLR3430 PROTEIN"/>
    <property type="match status" value="1"/>
</dbReference>
<name>A0A6J7IAH5_9ZZZZ</name>
<evidence type="ECO:0000259" key="1">
    <source>
        <dbReference type="Pfam" id="PF01796"/>
    </source>
</evidence>
<dbReference type="Gene3D" id="6.10.30.10">
    <property type="match status" value="2"/>
</dbReference>
<dbReference type="Pfam" id="PF12172">
    <property type="entry name" value="zf-ChsH2"/>
    <property type="match status" value="2"/>
</dbReference>
<dbReference type="InterPro" id="IPR022002">
    <property type="entry name" value="ChsH2_Znr"/>
</dbReference>
<accession>A0A6J7IAH5</accession>
<proteinExistence type="predicted"/>
<feature type="domain" description="ChsH2 rubredoxin-like zinc ribbon" evidence="2">
    <location>
        <begin position="37"/>
        <end position="70"/>
    </location>
</feature>